<keyword evidence="10" id="KW-1185">Reference proteome</keyword>
<gene>
    <name evidence="9" type="primary">mftG</name>
    <name evidence="9" type="ORF">GD627_10515</name>
</gene>
<name>A0A5N6MIC6_9MICC</name>
<dbReference type="NCBIfam" id="TIGR03970">
    <property type="entry name" value="Rv0697"/>
    <property type="match status" value="1"/>
</dbReference>
<dbReference type="SUPFAM" id="SSF54373">
    <property type="entry name" value="FAD-linked reductases, C-terminal domain"/>
    <property type="match status" value="1"/>
</dbReference>
<proteinExistence type="inferred from homology"/>
<dbReference type="InterPro" id="IPR036188">
    <property type="entry name" value="FAD/NAD-bd_sf"/>
</dbReference>
<dbReference type="Gene3D" id="3.50.50.60">
    <property type="entry name" value="FAD/NAD(P)-binding domain"/>
    <property type="match status" value="1"/>
</dbReference>
<dbReference type="PANTHER" id="PTHR11552">
    <property type="entry name" value="GLUCOSE-METHANOL-CHOLINE GMC OXIDOREDUCTASE"/>
    <property type="match status" value="1"/>
</dbReference>
<reference evidence="9 10" key="1">
    <citation type="submission" date="2019-08" db="EMBL/GenBank/DDBJ databases">
        <title>Arthrobacter sp. nov., isolated from plateau pika and Tibetan wild ass.</title>
        <authorList>
            <person name="Ge Y."/>
        </authorList>
    </citation>
    <scope>NUCLEOTIDE SEQUENCE [LARGE SCALE GENOMIC DNA]</scope>
    <source>
        <strain evidence="9 10">785</strain>
    </source>
</reference>
<dbReference type="AlphaFoldDB" id="A0A5N6MIC6"/>
<dbReference type="SUPFAM" id="SSF51905">
    <property type="entry name" value="FAD/NAD(P)-binding domain"/>
    <property type="match status" value="1"/>
</dbReference>
<accession>A0A5N6MIC6</accession>
<dbReference type="PANTHER" id="PTHR11552:SF147">
    <property type="entry name" value="CHOLINE DEHYDROGENASE, MITOCHONDRIAL"/>
    <property type="match status" value="1"/>
</dbReference>
<keyword evidence="3 5" id="KW-0285">Flavoprotein</keyword>
<sequence length="584" mass="63432">MHVGDYDVIVVGAGASGGPLAARLSEDPARRVLLVEAGPAPETQDGFPRDLLDAALMTGALPGHPNNWGFNAHLTPDLPYTVARGKILGGSTSLNGTYYIRGRKQDFDTYAEMGNAEWAYEKVLPYFQMLEHDLTFEGQPGHEGKGPVPISRVAPHEQTIYTRAFIAACREAGFGWEEDKNGTGAPGVGLLPMNAVGGIRMNTGLTYVNPARSRPNFTVWGDTLARRVILDGTTVTGLEVGREGREDIVTAPEVVLCAGAFKSPHLLALSGIGPRSELVSAGIPVAVDLPGVGKGFSDHPDITFNWVPKRRLDDEHLRFGFQAVLNYNSEGSTYDGDLEILPMMRTMMAMMGLEQGNRAKSMMDIARRPVAFLRSMRGVSLRRFLQQLRRSNDLAMAIAVQQAESRGNIRTVSADPLTQPVIDYNYLSDERDVVRMREVVRMSVKLLHSEAFKPYFRKTTEIDAETLADDARLDGWMKSHLATAIHAAGTCKMGDDPAAGHVVDQFGRVHGVTGLRVADTSILPFTPSRGPAATAMLIGERVAAFMTRDDAQNSQPTGSHPREAPGHRTSAAHTRPSAGDRSPR</sequence>
<dbReference type="PIRSF" id="PIRSF000137">
    <property type="entry name" value="Alcohol_oxidase"/>
    <property type="match status" value="1"/>
</dbReference>
<evidence type="ECO:0000256" key="6">
    <source>
        <dbReference type="SAM" id="MobiDB-lite"/>
    </source>
</evidence>
<dbReference type="Pfam" id="PF00732">
    <property type="entry name" value="GMC_oxred_N"/>
    <property type="match status" value="1"/>
</dbReference>
<evidence type="ECO:0000313" key="9">
    <source>
        <dbReference type="EMBL" id="KAD3633246.1"/>
    </source>
</evidence>
<evidence type="ECO:0000256" key="3">
    <source>
        <dbReference type="ARBA" id="ARBA00022630"/>
    </source>
</evidence>
<feature type="domain" description="Glucose-methanol-choline oxidoreductase N-terminal" evidence="7">
    <location>
        <begin position="85"/>
        <end position="108"/>
    </location>
</feature>
<dbReference type="EC" id="1.-.-.-" evidence="9"/>
<protein>
    <submittedName>
        <fullName evidence="9">Mycofactocin system GMC family oxidoreductase MftG</fullName>
        <ecNumber evidence="9">1.-.-.-</ecNumber>
    </submittedName>
</protein>
<dbReference type="GO" id="GO:0050660">
    <property type="term" value="F:flavin adenine dinucleotide binding"/>
    <property type="evidence" value="ECO:0007669"/>
    <property type="project" value="InterPro"/>
</dbReference>
<organism evidence="9 10">
    <name type="scientific">Arthrobacter yangruifuii</name>
    <dbReference type="NCBI Taxonomy" id="2606616"/>
    <lineage>
        <taxon>Bacteria</taxon>
        <taxon>Bacillati</taxon>
        <taxon>Actinomycetota</taxon>
        <taxon>Actinomycetes</taxon>
        <taxon>Micrococcales</taxon>
        <taxon>Micrococcaceae</taxon>
        <taxon>Arthrobacter</taxon>
    </lineage>
</organism>
<evidence type="ECO:0000256" key="5">
    <source>
        <dbReference type="RuleBase" id="RU003968"/>
    </source>
</evidence>
<evidence type="ECO:0000259" key="7">
    <source>
        <dbReference type="PROSITE" id="PS00623"/>
    </source>
</evidence>
<comment type="caution">
    <text evidence="9">The sequence shown here is derived from an EMBL/GenBank/DDBJ whole genome shotgun (WGS) entry which is preliminary data.</text>
</comment>
<keyword evidence="9" id="KW-0560">Oxidoreductase</keyword>
<evidence type="ECO:0000313" key="10">
    <source>
        <dbReference type="Proteomes" id="UP000326852"/>
    </source>
</evidence>
<evidence type="ECO:0000259" key="8">
    <source>
        <dbReference type="PROSITE" id="PS00624"/>
    </source>
</evidence>
<dbReference type="InterPro" id="IPR012132">
    <property type="entry name" value="GMC_OxRdtase"/>
</dbReference>
<dbReference type="PROSITE" id="PS00623">
    <property type="entry name" value="GMC_OXRED_1"/>
    <property type="match status" value="1"/>
</dbReference>
<comment type="cofactor">
    <cofactor evidence="1">
        <name>FAD</name>
        <dbReference type="ChEBI" id="CHEBI:57692"/>
    </cofactor>
</comment>
<dbReference type="Gene3D" id="3.30.410.40">
    <property type="match status" value="1"/>
</dbReference>
<dbReference type="Pfam" id="PF05199">
    <property type="entry name" value="GMC_oxred_C"/>
    <property type="match status" value="1"/>
</dbReference>
<evidence type="ECO:0000256" key="2">
    <source>
        <dbReference type="ARBA" id="ARBA00010790"/>
    </source>
</evidence>
<evidence type="ECO:0000256" key="1">
    <source>
        <dbReference type="ARBA" id="ARBA00001974"/>
    </source>
</evidence>
<evidence type="ECO:0000256" key="4">
    <source>
        <dbReference type="ARBA" id="ARBA00022827"/>
    </source>
</evidence>
<dbReference type="InterPro" id="IPR000172">
    <property type="entry name" value="GMC_OxRdtase_N"/>
</dbReference>
<feature type="domain" description="Glucose-methanol-choline oxidoreductase N-terminal" evidence="8">
    <location>
        <begin position="259"/>
        <end position="273"/>
    </location>
</feature>
<dbReference type="PROSITE" id="PS00624">
    <property type="entry name" value="GMC_OXRED_2"/>
    <property type="match status" value="1"/>
</dbReference>
<dbReference type="InterPro" id="IPR023978">
    <property type="entry name" value="GMC_oxidoreductase_bact"/>
</dbReference>
<comment type="similarity">
    <text evidence="2 5">Belongs to the GMC oxidoreductase family.</text>
</comment>
<dbReference type="InterPro" id="IPR007867">
    <property type="entry name" value="GMC_OxRtase_C"/>
</dbReference>
<keyword evidence="4 5" id="KW-0274">FAD</keyword>
<dbReference type="Proteomes" id="UP000326852">
    <property type="component" value="Unassembled WGS sequence"/>
</dbReference>
<dbReference type="EMBL" id="VTFX01000004">
    <property type="protein sequence ID" value="KAD3633246.1"/>
    <property type="molecule type" value="Genomic_DNA"/>
</dbReference>
<feature type="region of interest" description="Disordered" evidence="6">
    <location>
        <begin position="548"/>
        <end position="584"/>
    </location>
</feature>
<dbReference type="GO" id="GO:0016614">
    <property type="term" value="F:oxidoreductase activity, acting on CH-OH group of donors"/>
    <property type="evidence" value="ECO:0007669"/>
    <property type="project" value="InterPro"/>
</dbReference>